<dbReference type="InterPro" id="IPR032104">
    <property type="entry name" value="Spaetzle"/>
</dbReference>
<feature type="domain" description="Spaetzle" evidence="5">
    <location>
        <begin position="227"/>
        <end position="315"/>
    </location>
</feature>
<keyword evidence="4" id="KW-0472">Membrane</keyword>
<evidence type="ECO:0000256" key="2">
    <source>
        <dbReference type="ARBA" id="ARBA00023157"/>
    </source>
</evidence>
<feature type="transmembrane region" description="Helical" evidence="4">
    <location>
        <begin position="24"/>
        <end position="49"/>
    </location>
</feature>
<keyword evidence="4" id="KW-0812">Transmembrane</keyword>
<dbReference type="EnsemblMetazoa" id="AALFPA23_024247.R36170">
    <property type="protein sequence ID" value="AALFPA23_024247.P36170"/>
    <property type="gene ID" value="AALFPA23_024247"/>
</dbReference>
<organism evidence="6 7">
    <name type="scientific">Aedes albopictus</name>
    <name type="common">Asian tiger mosquito</name>
    <name type="synonym">Stegomyia albopicta</name>
    <dbReference type="NCBI Taxonomy" id="7160"/>
    <lineage>
        <taxon>Eukaryota</taxon>
        <taxon>Metazoa</taxon>
        <taxon>Ecdysozoa</taxon>
        <taxon>Arthropoda</taxon>
        <taxon>Hexapoda</taxon>
        <taxon>Insecta</taxon>
        <taxon>Pterygota</taxon>
        <taxon>Neoptera</taxon>
        <taxon>Endopterygota</taxon>
        <taxon>Diptera</taxon>
        <taxon>Nematocera</taxon>
        <taxon>Culicoidea</taxon>
        <taxon>Culicidae</taxon>
        <taxon>Culicinae</taxon>
        <taxon>Aedini</taxon>
        <taxon>Aedes</taxon>
        <taxon>Stegomyia</taxon>
    </lineage>
</organism>
<keyword evidence="2" id="KW-1015">Disulfide bond</keyword>
<reference evidence="7" key="1">
    <citation type="journal article" date="2015" name="Proc. Natl. Acad. Sci. U.S.A.">
        <title>Genome sequence of the Asian Tiger mosquito, Aedes albopictus, reveals insights into its biology, genetics, and evolution.</title>
        <authorList>
            <person name="Chen X.G."/>
            <person name="Jiang X."/>
            <person name="Gu J."/>
            <person name="Xu M."/>
            <person name="Wu Y."/>
            <person name="Deng Y."/>
            <person name="Zhang C."/>
            <person name="Bonizzoni M."/>
            <person name="Dermauw W."/>
            <person name="Vontas J."/>
            <person name="Armbruster P."/>
            <person name="Huang X."/>
            <person name="Yang Y."/>
            <person name="Zhang H."/>
            <person name="He W."/>
            <person name="Peng H."/>
            <person name="Liu Y."/>
            <person name="Wu K."/>
            <person name="Chen J."/>
            <person name="Lirakis M."/>
            <person name="Topalis P."/>
            <person name="Van Leeuwen T."/>
            <person name="Hall A.B."/>
            <person name="Jiang X."/>
            <person name="Thorpe C."/>
            <person name="Mueller R.L."/>
            <person name="Sun C."/>
            <person name="Waterhouse R.M."/>
            <person name="Yan G."/>
            <person name="Tu Z.J."/>
            <person name="Fang X."/>
            <person name="James A.A."/>
        </authorList>
    </citation>
    <scope>NUCLEOTIDE SEQUENCE [LARGE SCALE GENOMIC DNA]</scope>
    <source>
        <strain evidence="7">Foshan</strain>
    </source>
</reference>
<sequence length="319" mass="36546">MMPQDNNNAELYIRNIEKSTFARLILWTVWVLSGFIVLVLLVAIVTTLFEKSPSFERLDIEQRIGSFDHGPFIVSVPPKEENKAADDVQDIIKQIHNRKGYSNPTRSVDSEEDKSEEVITRRPRRRLLKPIGTDFNPNKSYVIRHANGNLTYIFPTNYTTARPSRRTTVPVPTDPPAQSRDEYPAELIDKLMTIERSNFEGAFGEDIVIPNGGDSLNRRSDTPDEPFLCESEQRVFHPMTGQTKDNATVWIVNIKDYKQGVRIEICRFPGEPCRYCDFATVCKQVHHYRTLVAVDKNTNTVYKEQILLPSGCRCARLQP</sequence>
<reference evidence="6" key="2">
    <citation type="submission" date="2025-05" db="UniProtKB">
        <authorList>
            <consortium name="EnsemblMetazoa"/>
        </authorList>
    </citation>
    <scope>IDENTIFICATION</scope>
    <source>
        <strain evidence="6">Foshan</strain>
    </source>
</reference>
<keyword evidence="7" id="KW-1185">Reference proteome</keyword>
<keyword evidence="4" id="KW-1133">Transmembrane helix</keyword>
<dbReference type="Gene3D" id="2.10.90.10">
    <property type="entry name" value="Cystine-knot cytokines"/>
    <property type="match status" value="1"/>
</dbReference>
<dbReference type="GeneID" id="109412940"/>
<evidence type="ECO:0000313" key="7">
    <source>
        <dbReference type="Proteomes" id="UP000069940"/>
    </source>
</evidence>
<evidence type="ECO:0000313" key="6">
    <source>
        <dbReference type="EnsemblMetazoa" id="AALFPA23_024247.P36170"/>
    </source>
</evidence>
<evidence type="ECO:0000256" key="1">
    <source>
        <dbReference type="ARBA" id="ARBA00022729"/>
    </source>
</evidence>
<dbReference type="InterPro" id="IPR052444">
    <property type="entry name" value="Spz/Toll_ligand-like"/>
</dbReference>
<accession>A0ABM2A437</accession>
<keyword evidence="3" id="KW-0325">Glycoprotein</keyword>
<dbReference type="InterPro" id="IPR029034">
    <property type="entry name" value="Cystine-knot_cytokine"/>
</dbReference>
<proteinExistence type="predicted"/>
<protein>
    <recommendedName>
        <fullName evidence="5">Spaetzle domain-containing protein</fullName>
    </recommendedName>
</protein>
<evidence type="ECO:0000256" key="3">
    <source>
        <dbReference type="ARBA" id="ARBA00023180"/>
    </source>
</evidence>
<keyword evidence="1" id="KW-0732">Signal</keyword>
<dbReference type="Proteomes" id="UP000069940">
    <property type="component" value="Unassembled WGS sequence"/>
</dbReference>
<name>A0ABM2A437_AEDAL</name>
<dbReference type="RefSeq" id="XP_062699907.1">
    <property type="nucleotide sequence ID" value="XM_062843923.1"/>
</dbReference>
<evidence type="ECO:0000256" key="4">
    <source>
        <dbReference type="SAM" id="Phobius"/>
    </source>
</evidence>
<dbReference type="Pfam" id="PF16077">
    <property type="entry name" value="Spaetzle"/>
    <property type="match status" value="1"/>
</dbReference>
<dbReference type="SUPFAM" id="SSF57501">
    <property type="entry name" value="Cystine-knot cytokines"/>
    <property type="match status" value="1"/>
</dbReference>
<dbReference type="PANTHER" id="PTHR23199">
    <property type="entry name" value="NEUROTROPHIN 1-RELATED"/>
    <property type="match status" value="1"/>
</dbReference>
<evidence type="ECO:0000259" key="5">
    <source>
        <dbReference type="Pfam" id="PF16077"/>
    </source>
</evidence>
<dbReference type="PANTHER" id="PTHR23199:SF12">
    <property type="entry name" value="NEUROTROPHIN 1-RELATED"/>
    <property type="match status" value="1"/>
</dbReference>